<dbReference type="EMBL" id="HBUE01337884">
    <property type="protein sequence ID" value="CAG6597074.1"/>
    <property type="molecule type" value="Transcribed_RNA"/>
</dbReference>
<reference evidence="2" key="1">
    <citation type="submission" date="2021-05" db="EMBL/GenBank/DDBJ databases">
        <authorList>
            <person name="Alioto T."/>
            <person name="Alioto T."/>
            <person name="Gomez Garrido J."/>
        </authorList>
    </citation>
    <scope>NUCLEOTIDE SEQUENCE</scope>
</reference>
<name>A0A8D8KRH5_CULPI</name>
<protein>
    <submittedName>
        <fullName evidence="2">(northern house mosquito) hypothetical protein</fullName>
    </submittedName>
</protein>
<dbReference type="EMBL" id="HBUE01231084">
    <property type="protein sequence ID" value="CAG6544936.1"/>
    <property type="molecule type" value="Transcribed_RNA"/>
</dbReference>
<feature type="compositionally biased region" description="Polar residues" evidence="1">
    <location>
        <begin position="19"/>
        <end position="41"/>
    </location>
</feature>
<evidence type="ECO:0000256" key="1">
    <source>
        <dbReference type="SAM" id="MobiDB-lite"/>
    </source>
</evidence>
<feature type="region of interest" description="Disordered" evidence="1">
    <location>
        <begin position="1"/>
        <end position="43"/>
    </location>
</feature>
<accession>A0A8D8KRH5</accession>
<feature type="region of interest" description="Disordered" evidence="1">
    <location>
        <begin position="71"/>
        <end position="100"/>
    </location>
</feature>
<dbReference type="AlphaFoldDB" id="A0A8D8KRH5"/>
<evidence type="ECO:0000313" key="2">
    <source>
        <dbReference type="EMBL" id="CAG6597074.1"/>
    </source>
</evidence>
<organism evidence="2">
    <name type="scientific">Culex pipiens</name>
    <name type="common">House mosquito</name>
    <dbReference type="NCBI Taxonomy" id="7175"/>
    <lineage>
        <taxon>Eukaryota</taxon>
        <taxon>Metazoa</taxon>
        <taxon>Ecdysozoa</taxon>
        <taxon>Arthropoda</taxon>
        <taxon>Hexapoda</taxon>
        <taxon>Insecta</taxon>
        <taxon>Pterygota</taxon>
        <taxon>Neoptera</taxon>
        <taxon>Endopterygota</taxon>
        <taxon>Diptera</taxon>
        <taxon>Nematocera</taxon>
        <taxon>Culicoidea</taxon>
        <taxon>Culicidae</taxon>
        <taxon>Culicinae</taxon>
        <taxon>Culicini</taxon>
        <taxon>Culex</taxon>
        <taxon>Culex</taxon>
    </lineage>
</organism>
<proteinExistence type="predicted"/>
<sequence length="116" mass="12827">MIRKKFPNHENHGLKKRPNATSAQNVQRPSVVASSSRTTCEPTPESVRSCVICVRNPSPIPDRLKCTRWSTPKRSLSPVPNVRRGSLARAASETTSRSTLTCPATSATRCFPRGRR</sequence>